<dbReference type="Proteomes" id="UP001595816">
    <property type="component" value="Unassembled WGS sequence"/>
</dbReference>
<organism evidence="8 9">
    <name type="scientific">Hamadaea flava</name>
    <dbReference type="NCBI Taxonomy" id="1742688"/>
    <lineage>
        <taxon>Bacteria</taxon>
        <taxon>Bacillati</taxon>
        <taxon>Actinomycetota</taxon>
        <taxon>Actinomycetes</taxon>
        <taxon>Micromonosporales</taxon>
        <taxon>Micromonosporaceae</taxon>
        <taxon>Hamadaea</taxon>
    </lineage>
</organism>
<feature type="transmembrane region" description="Helical" evidence="7">
    <location>
        <begin position="486"/>
        <end position="504"/>
    </location>
</feature>
<keyword evidence="4 7" id="KW-1133">Transmembrane helix</keyword>
<dbReference type="PANTHER" id="PTHR30250:SF27">
    <property type="entry name" value="POLYSACCHARIDE BIOSYNTHESIS PROTEIN"/>
    <property type="match status" value="1"/>
</dbReference>
<name>A0ABV8LHZ6_9ACTN</name>
<feature type="transmembrane region" description="Helical" evidence="7">
    <location>
        <begin position="376"/>
        <end position="394"/>
    </location>
</feature>
<dbReference type="PANTHER" id="PTHR30250">
    <property type="entry name" value="PST FAMILY PREDICTED COLANIC ACID TRANSPORTER"/>
    <property type="match status" value="1"/>
</dbReference>
<dbReference type="InterPro" id="IPR050833">
    <property type="entry name" value="Poly_Biosynth_Transport"/>
</dbReference>
<feature type="transmembrane region" description="Helical" evidence="7">
    <location>
        <begin position="337"/>
        <end position="356"/>
    </location>
</feature>
<proteinExistence type="predicted"/>
<evidence type="ECO:0000313" key="8">
    <source>
        <dbReference type="EMBL" id="MFC4129843.1"/>
    </source>
</evidence>
<feature type="transmembrane region" description="Helical" evidence="7">
    <location>
        <begin position="31"/>
        <end position="52"/>
    </location>
</feature>
<sequence length="516" mass="53842">MTTENPTRTQAPSQRGAGSHRDALTSTARGGVANLLGAGLAGVAGLGVTWLVARGLGAEQAGSFFAATAAFTLVGGVARLGTVTGLVYWPARLRALSTPELIGACLRVALPPVFLAGLVLTGVTFWLAPVLTPEYAGPLRALAFFLPLAALADALLAATRGYRQMRPTVLLEKITRPALQLVLLGLVFLVGAPVAVWAVAWAGPYLPVCVAAGYLLWRLANPLGSRSRIRMSKAAVIAWISLIRRKPAADGMGWRFWRFTAPRALANVAQTALQRIDVLLVAALAGLAAAAAYSVAGRFVVVGQLANGAISQAVQPRLAEALAVGDLPTARRLYQTATGWLILTSWPLHLTILQYAGDYLGLFGTHYRQAAPVVRVLALVMLLATGCGMVDMVLAMGGRTVWNLVNVLAALIAMVAVDLLLIPALGIVGAALGLACAVAVNNLLPLAQIVVTMRLHPFGGDTLAAVLLTSVSFGAVPVALHASPPWLAIGAGAVAYLLGVVLLRRRLPMTPLSRRV</sequence>
<feature type="transmembrane region" description="Helical" evidence="7">
    <location>
        <begin position="463"/>
        <end position="480"/>
    </location>
</feature>
<dbReference type="RefSeq" id="WP_253760083.1">
    <property type="nucleotide sequence ID" value="NZ_JAMZDZ010000001.1"/>
</dbReference>
<keyword evidence="3 7" id="KW-0812">Transmembrane</keyword>
<evidence type="ECO:0000256" key="1">
    <source>
        <dbReference type="ARBA" id="ARBA00004651"/>
    </source>
</evidence>
<feature type="transmembrane region" description="Helical" evidence="7">
    <location>
        <begin position="64"/>
        <end position="89"/>
    </location>
</feature>
<keyword evidence="5 7" id="KW-0472">Membrane</keyword>
<evidence type="ECO:0000256" key="2">
    <source>
        <dbReference type="ARBA" id="ARBA00022475"/>
    </source>
</evidence>
<keyword evidence="9" id="KW-1185">Reference proteome</keyword>
<comment type="caution">
    <text evidence="8">The sequence shown here is derived from an EMBL/GenBank/DDBJ whole genome shotgun (WGS) entry which is preliminary data.</text>
</comment>
<feature type="transmembrane region" description="Helical" evidence="7">
    <location>
        <begin position="139"/>
        <end position="158"/>
    </location>
</feature>
<feature type="transmembrane region" description="Helical" evidence="7">
    <location>
        <begin position="427"/>
        <end position="451"/>
    </location>
</feature>
<evidence type="ECO:0000313" key="9">
    <source>
        <dbReference type="Proteomes" id="UP001595816"/>
    </source>
</evidence>
<comment type="subcellular location">
    <subcellularLocation>
        <location evidence="1">Cell membrane</location>
        <topology evidence="1">Multi-pass membrane protein</topology>
    </subcellularLocation>
</comment>
<dbReference type="EMBL" id="JBHSAY010000003">
    <property type="protein sequence ID" value="MFC4129843.1"/>
    <property type="molecule type" value="Genomic_DNA"/>
</dbReference>
<evidence type="ECO:0000256" key="7">
    <source>
        <dbReference type="SAM" id="Phobius"/>
    </source>
</evidence>
<evidence type="ECO:0000256" key="4">
    <source>
        <dbReference type="ARBA" id="ARBA00022989"/>
    </source>
</evidence>
<dbReference type="Pfam" id="PF01554">
    <property type="entry name" value="MatE"/>
    <property type="match status" value="1"/>
</dbReference>
<protein>
    <submittedName>
        <fullName evidence="8">Lipopolysaccharide biosynthesis protein</fullName>
    </submittedName>
</protein>
<feature type="transmembrane region" description="Helical" evidence="7">
    <location>
        <begin position="401"/>
        <end position="421"/>
    </location>
</feature>
<accession>A0ABV8LHZ6</accession>
<reference evidence="9" key="1">
    <citation type="journal article" date="2019" name="Int. J. Syst. Evol. Microbiol.">
        <title>The Global Catalogue of Microorganisms (GCM) 10K type strain sequencing project: providing services to taxonomists for standard genome sequencing and annotation.</title>
        <authorList>
            <consortium name="The Broad Institute Genomics Platform"/>
            <consortium name="The Broad Institute Genome Sequencing Center for Infectious Disease"/>
            <person name="Wu L."/>
            <person name="Ma J."/>
        </authorList>
    </citation>
    <scope>NUCLEOTIDE SEQUENCE [LARGE SCALE GENOMIC DNA]</scope>
    <source>
        <strain evidence="9">CGMCC 4.7289</strain>
    </source>
</reference>
<evidence type="ECO:0000256" key="3">
    <source>
        <dbReference type="ARBA" id="ARBA00022692"/>
    </source>
</evidence>
<feature type="transmembrane region" description="Helical" evidence="7">
    <location>
        <begin position="101"/>
        <end position="127"/>
    </location>
</feature>
<dbReference type="InterPro" id="IPR002528">
    <property type="entry name" value="MATE_fam"/>
</dbReference>
<feature type="region of interest" description="Disordered" evidence="6">
    <location>
        <begin position="1"/>
        <end position="22"/>
    </location>
</feature>
<evidence type="ECO:0000256" key="6">
    <source>
        <dbReference type="SAM" id="MobiDB-lite"/>
    </source>
</evidence>
<feature type="compositionally biased region" description="Polar residues" evidence="6">
    <location>
        <begin position="1"/>
        <end position="13"/>
    </location>
</feature>
<feature type="transmembrane region" description="Helical" evidence="7">
    <location>
        <begin position="178"/>
        <end position="199"/>
    </location>
</feature>
<evidence type="ECO:0000256" key="5">
    <source>
        <dbReference type="ARBA" id="ARBA00023136"/>
    </source>
</evidence>
<gene>
    <name evidence="8" type="ORF">ACFOZ4_04420</name>
</gene>
<keyword evidence="2" id="KW-1003">Cell membrane</keyword>